<reference evidence="2 3" key="1">
    <citation type="submission" date="2016-10" db="EMBL/GenBank/DDBJ databases">
        <authorList>
            <person name="de Groot N.N."/>
        </authorList>
    </citation>
    <scope>NUCLEOTIDE SEQUENCE [LARGE SCALE GENOMIC DNA]</scope>
    <source>
        <strain evidence="2 3">DSM 44637</strain>
    </source>
</reference>
<gene>
    <name evidence="2" type="ORF">SAMN05421854_114104</name>
</gene>
<accession>A0A1I5Z952</accession>
<feature type="region of interest" description="Disordered" evidence="1">
    <location>
        <begin position="32"/>
        <end position="58"/>
    </location>
</feature>
<evidence type="ECO:0008006" key="4">
    <source>
        <dbReference type="Google" id="ProtNLM"/>
    </source>
</evidence>
<dbReference type="RefSeq" id="WP_244287404.1">
    <property type="nucleotide sequence ID" value="NZ_FOWC01000014.1"/>
</dbReference>
<evidence type="ECO:0000313" key="3">
    <source>
        <dbReference type="Proteomes" id="UP000199137"/>
    </source>
</evidence>
<evidence type="ECO:0000313" key="2">
    <source>
        <dbReference type="EMBL" id="SFQ52992.1"/>
    </source>
</evidence>
<dbReference type="SUPFAM" id="SSF51445">
    <property type="entry name" value="(Trans)glycosidases"/>
    <property type="match status" value="1"/>
</dbReference>
<dbReference type="EMBL" id="FOWC01000014">
    <property type="protein sequence ID" value="SFQ52992.1"/>
    <property type="molecule type" value="Genomic_DNA"/>
</dbReference>
<protein>
    <recommendedName>
        <fullName evidence="4">Cellulase (Glycosyl hydrolase family 5)</fullName>
    </recommendedName>
</protein>
<name>A0A1I5Z952_9PSEU</name>
<dbReference type="PROSITE" id="PS51318">
    <property type="entry name" value="TAT"/>
    <property type="match status" value="1"/>
</dbReference>
<dbReference type="InterPro" id="IPR006311">
    <property type="entry name" value="TAT_signal"/>
</dbReference>
<proteinExistence type="predicted"/>
<sequence>MAPSSPGSAHLTRRRLFQLSAGLPVLATAACGSTPDSPAPNPAAPKPDGALGANFNADPDTMGWDELRRSGTKWVRGFTAMPDLDKHDAAENPTIKKLRQAADRQYGTVLSLKFPYFPDSRKPIPRPGTPAMQADLARVGKVLPAVMDKVDILVIGNEPFIECPQSDWNNGALNEFYETVAAHVIKQRKGKTVLYMGALNNLEDPQWTGTGTERWMAYVRDTPEIEGTDLHPHVGAPDQVRAFLDYTLPRLGGKKFLVTEFSLVQLWKKHLADRISAEYAGKYHVPKDTKVWQVIRNALHQPFPQARWDDFLRTSPWFENNKGFLTDQMTKFRATGKLALAAYGIDQGIAALNGGDFGPDTPPWLLNSVFARATVQKNPDGTAAPNYAWLDEFTVLQNH</sequence>
<evidence type="ECO:0000256" key="1">
    <source>
        <dbReference type="SAM" id="MobiDB-lite"/>
    </source>
</evidence>
<organism evidence="2 3">
    <name type="scientific">Amycolatopsis rubida</name>
    <dbReference type="NCBI Taxonomy" id="112413"/>
    <lineage>
        <taxon>Bacteria</taxon>
        <taxon>Bacillati</taxon>
        <taxon>Actinomycetota</taxon>
        <taxon>Actinomycetes</taxon>
        <taxon>Pseudonocardiales</taxon>
        <taxon>Pseudonocardiaceae</taxon>
        <taxon>Amycolatopsis</taxon>
    </lineage>
</organism>
<dbReference type="Proteomes" id="UP000199137">
    <property type="component" value="Unassembled WGS sequence"/>
</dbReference>
<dbReference type="InterPro" id="IPR017853">
    <property type="entry name" value="GH"/>
</dbReference>
<dbReference type="AlphaFoldDB" id="A0A1I5Z952"/>